<keyword evidence="1" id="KW-0812">Transmembrane</keyword>
<protein>
    <submittedName>
        <fullName evidence="2">YvaD family protein</fullName>
    </submittedName>
</protein>
<dbReference type="RefSeq" id="WP_243558261.1">
    <property type="nucleotide sequence ID" value="NZ_CP094528.1"/>
</dbReference>
<keyword evidence="3" id="KW-1185">Reference proteome</keyword>
<dbReference type="InterPro" id="IPR020348">
    <property type="entry name" value="Uncharacterised_YvaD"/>
</dbReference>
<feature type="transmembrane region" description="Helical" evidence="1">
    <location>
        <begin position="107"/>
        <end position="128"/>
    </location>
</feature>
<keyword evidence="1" id="KW-1133">Transmembrane helix</keyword>
<accession>A0ABY4C2S1</accession>
<sequence>MTDLDRGTRLSRRVKSIMLWTDLGFAAYWVATAAGLLSVGGGRMMSDWNWSFLGLDLIAITTGLASIALARAARPAARDLMIVSLALTSAAGLMAVNFWAIRAEFDPVWWIPNLWLLLFPAVALTLLFRTTSASGPASAVARPD</sequence>
<evidence type="ECO:0000256" key="1">
    <source>
        <dbReference type="SAM" id="Phobius"/>
    </source>
</evidence>
<gene>
    <name evidence="2" type="ORF">MTO99_07920</name>
</gene>
<dbReference type="Proteomes" id="UP000832097">
    <property type="component" value="Chromosome"/>
</dbReference>
<reference evidence="2 3" key="1">
    <citation type="submission" date="2022-03" db="EMBL/GenBank/DDBJ databases">
        <title>Mucilaginibacter sp. isolated from the gut of Protaetia brevitarsis seulensis larvae.</title>
        <authorList>
            <person name="Won M."/>
            <person name="Kim S.-J."/>
            <person name="Kwon S.-W."/>
        </authorList>
    </citation>
    <scope>NUCLEOTIDE SEQUENCE [LARGE SCALE GENOMIC DNA]</scope>
    <source>
        <strain evidence="2 3">CFWR-12</strain>
    </source>
</reference>
<organism evidence="2 3">
    <name type="scientific">Agromyces larvae</name>
    <dbReference type="NCBI Taxonomy" id="2929802"/>
    <lineage>
        <taxon>Bacteria</taxon>
        <taxon>Bacillati</taxon>
        <taxon>Actinomycetota</taxon>
        <taxon>Actinomycetes</taxon>
        <taxon>Micrococcales</taxon>
        <taxon>Microbacteriaceae</taxon>
        <taxon>Agromyces</taxon>
    </lineage>
</organism>
<proteinExistence type="predicted"/>
<evidence type="ECO:0000313" key="2">
    <source>
        <dbReference type="EMBL" id="UOE45663.1"/>
    </source>
</evidence>
<feature type="transmembrane region" description="Helical" evidence="1">
    <location>
        <begin position="17"/>
        <end position="38"/>
    </location>
</feature>
<dbReference type="EMBL" id="CP094528">
    <property type="protein sequence ID" value="UOE45663.1"/>
    <property type="molecule type" value="Genomic_DNA"/>
</dbReference>
<dbReference type="Pfam" id="PF17314">
    <property type="entry name" value="DUF5360"/>
    <property type="match status" value="1"/>
</dbReference>
<feature type="transmembrane region" description="Helical" evidence="1">
    <location>
        <begin position="82"/>
        <end position="101"/>
    </location>
</feature>
<keyword evidence="1" id="KW-0472">Membrane</keyword>
<name>A0ABY4C2S1_9MICO</name>
<feature type="transmembrane region" description="Helical" evidence="1">
    <location>
        <begin position="50"/>
        <end position="70"/>
    </location>
</feature>
<evidence type="ECO:0000313" key="3">
    <source>
        <dbReference type="Proteomes" id="UP000832097"/>
    </source>
</evidence>